<accession>A0A8J3JN21</accession>
<evidence type="ECO:0000259" key="8">
    <source>
        <dbReference type="Pfam" id="PF13396"/>
    </source>
</evidence>
<dbReference type="Proteomes" id="UP000601223">
    <property type="component" value="Unassembled WGS sequence"/>
</dbReference>
<evidence type="ECO:0000256" key="2">
    <source>
        <dbReference type="ARBA" id="ARBA00022475"/>
    </source>
</evidence>
<feature type="domain" description="Cardiolipin synthase N-terminal" evidence="8">
    <location>
        <begin position="22"/>
        <end position="66"/>
    </location>
</feature>
<feature type="transmembrane region" description="Helical" evidence="7">
    <location>
        <begin position="43"/>
        <end position="64"/>
    </location>
</feature>
<evidence type="ECO:0000256" key="4">
    <source>
        <dbReference type="ARBA" id="ARBA00022989"/>
    </source>
</evidence>
<evidence type="ECO:0000313" key="9">
    <source>
        <dbReference type="EMBL" id="GIF83716.1"/>
    </source>
</evidence>
<proteinExistence type="predicted"/>
<organism evidence="9 10">
    <name type="scientific">Catellatospora bangladeshensis</name>
    <dbReference type="NCBI Taxonomy" id="310355"/>
    <lineage>
        <taxon>Bacteria</taxon>
        <taxon>Bacillati</taxon>
        <taxon>Actinomycetota</taxon>
        <taxon>Actinomycetes</taxon>
        <taxon>Micromonosporales</taxon>
        <taxon>Micromonosporaceae</taxon>
        <taxon>Catellatospora</taxon>
    </lineage>
</organism>
<evidence type="ECO:0000256" key="1">
    <source>
        <dbReference type="ARBA" id="ARBA00004651"/>
    </source>
</evidence>
<dbReference type="Pfam" id="PF13396">
    <property type="entry name" value="PLDc_N"/>
    <property type="match status" value="1"/>
</dbReference>
<keyword evidence="5 7" id="KW-0472">Membrane</keyword>
<evidence type="ECO:0000256" key="6">
    <source>
        <dbReference type="SAM" id="MobiDB-lite"/>
    </source>
</evidence>
<keyword evidence="3 7" id="KW-0812">Transmembrane</keyword>
<keyword evidence="2" id="KW-1003">Cell membrane</keyword>
<comment type="caution">
    <text evidence="9">The sequence shown here is derived from an EMBL/GenBank/DDBJ whole genome shotgun (WGS) entry which is preliminary data.</text>
</comment>
<dbReference type="InterPro" id="IPR027379">
    <property type="entry name" value="CLS_N"/>
</dbReference>
<name>A0A8J3JN21_9ACTN</name>
<keyword evidence="10" id="KW-1185">Reference proteome</keyword>
<evidence type="ECO:0000313" key="10">
    <source>
        <dbReference type="Proteomes" id="UP000601223"/>
    </source>
</evidence>
<dbReference type="EMBL" id="BONF01000031">
    <property type="protein sequence ID" value="GIF83716.1"/>
    <property type="molecule type" value="Genomic_DNA"/>
</dbReference>
<gene>
    <name evidence="9" type="ORF">Cba03nite_50650</name>
</gene>
<keyword evidence="4 7" id="KW-1133">Transmembrane helix</keyword>
<comment type="subcellular location">
    <subcellularLocation>
        <location evidence="1">Cell membrane</location>
        <topology evidence="1">Multi-pass membrane protein</topology>
    </subcellularLocation>
</comment>
<evidence type="ECO:0000256" key="3">
    <source>
        <dbReference type="ARBA" id="ARBA00022692"/>
    </source>
</evidence>
<dbReference type="GO" id="GO:0005886">
    <property type="term" value="C:plasma membrane"/>
    <property type="evidence" value="ECO:0007669"/>
    <property type="project" value="UniProtKB-SubCell"/>
</dbReference>
<protein>
    <recommendedName>
        <fullName evidence="8">Cardiolipin synthase N-terminal domain-containing protein</fullName>
    </recommendedName>
</protein>
<feature type="region of interest" description="Disordered" evidence="6">
    <location>
        <begin position="78"/>
        <end position="97"/>
    </location>
</feature>
<dbReference type="PROSITE" id="PS51257">
    <property type="entry name" value="PROKAR_LIPOPROTEIN"/>
    <property type="match status" value="1"/>
</dbReference>
<evidence type="ECO:0000256" key="5">
    <source>
        <dbReference type="ARBA" id="ARBA00023136"/>
    </source>
</evidence>
<evidence type="ECO:0000256" key="7">
    <source>
        <dbReference type="SAM" id="Phobius"/>
    </source>
</evidence>
<reference evidence="9 10" key="1">
    <citation type="submission" date="2021-01" db="EMBL/GenBank/DDBJ databases">
        <title>Whole genome shotgun sequence of Catellatospora bangladeshensis NBRC 107357.</title>
        <authorList>
            <person name="Komaki H."/>
            <person name="Tamura T."/>
        </authorList>
    </citation>
    <scope>NUCLEOTIDE SEQUENCE [LARGE SCALE GENOMIC DNA]</scope>
    <source>
        <strain evidence="9 10">NBRC 107357</strain>
    </source>
</reference>
<dbReference type="AlphaFoldDB" id="A0A8J3JN21"/>
<sequence>MRSTLYAVGRLGLIFFFASLLITVAALVSCLSAEEDRLRTLPRWAWVLIILFFSPIGGIAWFIVSRADAAPRRNVWRQGSGFPEAQRPGRPLAPDDDPEFLRRIAKEAKETQAADRELLSKWEMDLRRREEELRKQEKPED</sequence>